<name>A0A016WNI4_9BILA</name>
<gene>
    <name evidence="1" type="primary">Acey_s0576.g209</name>
    <name evidence="1" type="ORF">Y032_0576g209</name>
</gene>
<dbReference type="EMBL" id="JARK01000176">
    <property type="protein sequence ID" value="EYC41225.1"/>
    <property type="molecule type" value="Genomic_DNA"/>
</dbReference>
<dbReference type="AlphaFoldDB" id="A0A016WNI4"/>
<keyword evidence="2" id="KW-1185">Reference proteome</keyword>
<protein>
    <submittedName>
        <fullName evidence="1">Uncharacterized protein</fullName>
    </submittedName>
</protein>
<reference evidence="2" key="1">
    <citation type="journal article" date="2015" name="Nat. Genet.">
        <title>The genome and transcriptome of the zoonotic hookworm Ancylostoma ceylanicum identify infection-specific gene families.</title>
        <authorList>
            <person name="Schwarz E.M."/>
            <person name="Hu Y."/>
            <person name="Antoshechkin I."/>
            <person name="Miller M.M."/>
            <person name="Sternberg P.W."/>
            <person name="Aroian R.V."/>
        </authorList>
    </citation>
    <scope>NUCLEOTIDE SEQUENCE</scope>
    <source>
        <strain evidence="2">HY135</strain>
    </source>
</reference>
<accession>A0A016WNI4</accession>
<evidence type="ECO:0000313" key="1">
    <source>
        <dbReference type="EMBL" id="EYC41225.1"/>
    </source>
</evidence>
<organism evidence="1 2">
    <name type="scientific">Ancylostoma ceylanicum</name>
    <dbReference type="NCBI Taxonomy" id="53326"/>
    <lineage>
        <taxon>Eukaryota</taxon>
        <taxon>Metazoa</taxon>
        <taxon>Ecdysozoa</taxon>
        <taxon>Nematoda</taxon>
        <taxon>Chromadorea</taxon>
        <taxon>Rhabditida</taxon>
        <taxon>Rhabditina</taxon>
        <taxon>Rhabditomorpha</taxon>
        <taxon>Strongyloidea</taxon>
        <taxon>Ancylostomatidae</taxon>
        <taxon>Ancylostomatinae</taxon>
        <taxon>Ancylostoma</taxon>
    </lineage>
</organism>
<dbReference type="Proteomes" id="UP000024635">
    <property type="component" value="Unassembled WGS sequence"/>
</dbReference>
<comment type="caution">
    <text evidence="1">The sequence shown here is derived from an EMBL/GenBank/DDBJ whole genome shotgun (WGS) entry which is preliminary data.</text>
</comment>
<sequence>MKPRGFIRKFHTEIDWEHFFFKNLALCMTTHHPLFGWRSVGTIGRDSWQLHRASHANVVTPNSHRTHTSLLCTKALRFYFVQSLFESGISGFRAKM</sequence>
<evidence type="ECO:0000313" key="2">
    <source>
        <dbReference type="Proteomes" id="UP000024635"/>
    </source>
</evidence>
<proteinExistence type="predicted"/>